<evidence type="ECO:0000256" key="2">
    <source>
        <dbReference type="ARBA" id="ARBA00009370"/>
    </source>
</evidence>
<comment type="catalytic activity">
    <reaction evidence="1 6">
        <text>Cleavage of hydrophobic, N-terminal signal or leader sequences from secreted and periplasmic proteins.</text>
        <dbReference type="EC" id="3.4.21.89"/>
    </reaction>
</comment>
<evidence type="ECO:0000259" key="7">
    <source>
        <dbReference type="Pfam" id="PF10502"/>
    </source>
</evidence>
<gene>
    <name evidence="8" type="primary">lepB</name>
    <name evidence="8" type="ORF">CVV26_00950</name>
</gene>
<comment type="caution">
    <text evidence="8">The sequence shown here is derived from an EMBL/GenBank/DDBJ whole genome shotgun (WGS) entry which is preliminary data.</text>
</comment>
<organism evidence="8 9">
    <name type="scientific">Candidatus Kuenenbacteria bacterium HGW-Kuenenbacteria-1</name>
    <dbReference type="NCBI Taxonomy" id="2013812"/>
    <lineage>
        <taxon>Bacteria</taxon>
        <taxon>Candidatus Kueneniibacteriota</taxon>
    </lineage>
</organism>
<accession>A0A2N1UNX6</accession>
<dbReference type="InterPro" id="IPR019533">
    <property type="entry name" value="Peptidase_S26"/>
</dbReference>
<reference evidence="8 9" key="1">
    <citation type="journal article" date="2017" name="ISME J.">
        <title>Potential for microbial H2 and metal transformations associated with novel bacteria and archaea in deep terrestrial subsurface sediments.</title>
        <authorList>
            <person name="Hernsdorf A.W."/>
            <person name="Amano Y."/>
            <person name="Miyakawa K."/>
            <person name="Ise K."/>
            <person name="Suzuki Y."/>
            <person name="Anantharaman K."/>
            <person name="Probst A."/>
            <person name="Burstein D."/>
            <person name="Thomas B.C."/>
            <person name="Banfield J.F."/>
        </authorList>
    </citation>
    <scope>NUCLEOTIDE SEQUENCE [LARGE SCALE GENOMIC DNA]</scope>
    <source>
        <strain evidence="8">HGW-Kuenenbacteria-1</strain>
    </source>
</reference>
<protein>
    <recommendedName>
        <fullName evidence="3 6">Signal peptidase I</fullName>
        <ecNumber evidence="3 6">3.4.21.89</ecNumber>
    </recommendedName>
</protein>
<dbReference type="PRINTS" id="PR00727">
    <property type="entry name" value="LEADERPTASE"/>
</dbReference>
<dbReference type="InterPro" id="IPR000223">
    <property type="entry name" value="Pept_S26A_signal_pept_1"/>
</dbReference>
<dbReference type="InterPro" id="IPR019758">
    <property type="entry name" value="Pept_S26A_signal_pept_1_CS"/>
</dbReference>
<dbReference type="PROSITE" id="PS00761">
    <property type="entry name" value="SPASE_I_3"/>
    <property type="match status" value="1"/>
</dbReference>
<comment type="similarity">
    <text evidence="2 6">Belongs to the peptidase S26 family.</text>
</comment>
<evidence type="ECO:0000256" key="5">
    <source>
        <dbReference type="PIRSR" id="PIRSR600223-1"/>
    </source>
</evidence>
<evidence type="ECO:0000313" key="9">
    <source>
        <dbReference type="Proteomes" id="UP000233414"/>
    </source>
</evidence>
<dbReference type="SUPFAM" id="SSF51306">
    <property type="entry name" value="LexA/Signal peptidase"/>
    <property type="match status" value="1"/>
</dbReference>
<dbReference type="Pfam" id="PF10502">
    <property type="entry name" value="Peptidase_S26"/>
    <property type="match status" value="1"/>
</dbReference>
<dbReference type="GO" id="GO:0016020">
    <property type="term" value="C:membrane"/>
    <property type="evidence" value="ECO:0007669"/>
    <property type="project" value="UniProtKB-SubCell"/>
</dbReference>
<comment type="subcellular location">
    <subcellularLocation>
        <location evidence="6">Membrane</location>
        <topology evidence="6">Single-pass type II membrane protein</topology>
    </subcellularLocation>
</comment>
<proteinExistence type="inferred from homology"/>
<keyword evidence="6" id="KW-0645">Protease</keyword>
<evidence type="ECO:0000256" key="1">
    <source>
        <dbReference type="ARBA" id="ARBA00000677"/>
    </source>
</evidence>
<keyword evidence="6" id="KW-1133">Transmembrane helix</keyword>
<name>A0A2N1UNX6_9BACT</name>
<feature type="domain" description="Peptidase S26" evidence="7">
    <location>
        <begin position="16"/>
        <end position="179"/>
    </location>
</feature>
<keyword evidence="6" id="KW-0472">Membrane</keyword>
<sequence>MQKEISENKNWKSIFIEFIQMALIALAIVIPIRYFLIQPFYVKGASMEPNFHNHEYLIVNKIIYRLGNPQKGDVIVFKYPKSLNDYYIKRVIGLPEERVKIINKEITIYNKENPNGKIFDENKFLPEKYKVEKSIDITLGKDEYFVMGDNRGHSFDSSAEGFGSLERKFIVGKTWIRAWPFNKFTIFGN</sequence>
<feature type="active site" evidence="5">
    <location>
        <position position="89"/>
    </location>
</feature>
<dbReference type="CDD" id="cd06530">
    <property type="entry name" value="S26_SPase_I"/>
    <property type="match status" value="1"/>
</dbReference>
<dbReference type="AlphaFoldDB" id="A0A2N1UNX6"/>
<dbReference type="Proteomes" id="UP000233414">
    <property type="component" value="Unassembled WGS sequence"/>
</dbReference>
<dbReference type="GO" id="GO:0006465">
    <property type="term" value="P:signal peptide processing"/>
    <property type="evidence" value="ECO:0007669"/>
    <property type="project" value="InterPro"/>
</dbReference>
<dbReference type="GO" id="GO:0004252">
    <property type="term" value="F:serine-type endopeptidase activity"/>
    <property type="evidence" value="ECO:0007669"/>
    <property type="project" value="InterPro"/>
</dbReference>
<keyword evidence="6" id="KW-0812">Transmembrane</keyword>
<evidence type="ECO:0000256" key="3">
    <source>
        <dbReference type="ARBA" id="ARBA00013208"/>
    </source>
</evidence>
<dbReference type="Gene3D" id="2.10.109.10">
    <property type="entry name" value="Umud Fragment, subunit A"/>
    <property type="match status" value="1"/>
</dbReference>
<dbReference type="NCBIfam" id="TIGR02227">
    <property type="entry name" value="sigpep_I_bact"/>
    <property type="match status" value="1"/>
</dbReference>
<dbReference type="PANTHER" id="PTHR43390">
    <property type="entry name" value="SIGNAL PEPTIDASE I"/>
    <property type="match status" value="1"/>
</dbReference>
<dbReference type="EC" id="3.4.21.89" evidence="3 6"/>
<feature type="active site" evidence="5">
    <location>
        <position position="46"/>
    </location>
</feature>
<dbReference type="PANTHER" id="PTHR43390:SF1">
    <property type="entry name" value="CHLOROPLAST PROCESSING PEPTIDASE"/>
    <property type="match status" value="1"/>
</dbReference>
<evidence type="ECO:0000313" key="8">
    <source>
        <dbReference type="EMBL" id="PKL72564.1"/>
    </source>
</evidence>
<evidence type="ECO:0000256" key="4">
    <source>
        <dbReference type="ARBA" id="ARBA00022801"/>
    </source>
</evidence>
<keyword evidence="4 6" id="KW-0378">Hydrolase</keyword>
<dbReference type="GO" id="GO:0009003">
    <property type="term" value="F:signal peptidase activity"/>
    <property type="evidence" value="ECO:0007669"/>
    <property type="project" value="UniProtKB-EC"/>
</dbReference>
<evidence type="ECO:0000256" key="6">
    <source>
        <dbReference type="RuleBase" id="RU362042"/>
    </source>
</evidence>
<dbReference type="InterPro" id="IPR036286">
    <property type="entry name" value="LexA/Signal_pep-like_sf"/>
</dbReference>
<feature type="transmembrane region" description="Helical" evidence="6">
    <location>
        <begin position="14"/>
        <end position="36"/>
    </location>
</feature>
<dbReference type="EMBL" id="PGYQ01000002">
    <property type="protein sequence ID" value="PKL72564.1"/>
    <property type="molecule type" value="Genomic_DNA"/>
</dbReference>